<feature type="region of interest" description="Disordered" evidence="1">
    <location>
        <begin position="134"/>
        <end position="191"/>
    </location>
</feature>
<reference evidence="2 3" key="1">
    <citation type="submission" date="2019-04" db="EMBL/GenBank/DDBJ databases">
        <title>The sequence and de novo assembly of Takifugu bimaculatus genome using PacBio and Hi-C technologies.</title>
        <authorList>
            <person name="Xu P."/>
            <person name="Liu B."/>
            <person name="Zhou Z."/>
        </authorList>
    </citation>
    <scope>NUCLEOTIDE SEQUENCE [LARGE SCALE GENOMIC DNA]</scope>
    <source>
        <strain evidence="2">TB-2018</strain>
        <tissue evidence="2">Muscle</tissue>
    </source>
</reference>
<evidence type="ECO:0000313" key="3">
    <source>
        <dbReference type="Proteomes" id="UP000516260"/>
    </source>
</evidence>
<comment type="caution">
    <text evidence="2">The sequence shown here is derived from an EMBL/GenBank/DDBJ whole genome shotgun (WGS) entry which is preliminary data.</text>
</comment>
<keyword evidence="3" id="KW-1185">Reference proteome</keyword>
<proteinExistence type="predicted"/>
<organism evidence="2 3">
    <name type="scientific">Takifugu bimaculatus</name>
    <dbReference type="NCBI Taxonomy" id="433685"/>
    <lineage>
        <taxon>Eukaryota</taxon>
        <taxon>Metazoa</taxon>
        <taxon>Chordata</taxon>
        <taxon>Craniata</taxon>
        <taxon>Vertebrata</taxon>
        <taxon>Euteleostomi</taxon>
        <taxon>Actinopterygii</taxon>
        <taxon>Neopterygii</taxon>
        <taxon>Teleostei</taxon>
        <taxon>Neoteleostei</taxon>
        <taxon>Acanthomorphata</taxon>
        <taxon>Eupercaria</taxon>
        <taxon>Tetraodontiformes</taxon>
        <taxon>Tetradontoidea</taxon>
        <taxon>Tetraodontidae</taxon>
        <taxon>Takifugu</taxon>
    </lineage>
</organism>
<feature type="compositionally biased region" description="Polar residues" evidence="1">
    <location>
        <begin position="142"/>
        <end position="183"/>
    </location>
</feature>
<name>A0A4Z2C5X8_9TELE</name>
<feature type="compositionally biased region" description="Basic and acidic residues" evidence="1">
    <location>
        <begin position="94"/>
        <end position="109"/>
    </location>
</feature>
<dbReference type="AlphaFoldDB" id="A0A4Z2C5X8"/>
<accession>A0A4Z2C5X8</accession>
<evidence type="ECO:0000313" key="2">
    <source>
        <dbReference type="EMBL" id="TNM99568.1"/>
    </source>
</evidence>
<gene>
    <name evidence="2" type="ORF">fugu_012601</name>
</gene>
<protein>
    <submittedName>
        <fullName evidence="2">Uncharacterized protein</fullName>
    </submittedName>
</protein>
<dbReference type="Proteomes" id="UP000516260">
    <property type="component" value="Chromosome 13"/>
</dbReference>
<sequence length="191" mass="21636">MEDQAEKMRRQKESAVIPATYEVLPPTVGPLRVTDVDQNPNTASDGYLVWMKKKQQSLIQSAIKAEKMRRQKENAKLISEQNKKINEKAFVPTKESKDKKEVPRMKDAQLNRGENQQDLSFSLYHLPKQLQVPEMRAELKDAQTSLSTTSGTAFSPDQNKQTPDSTRGQSTFPPRPGAQSNRKVSCHPSKR</sequence>
<feature type="region of interest" description="Disordered" evidence="1">
    <location>
        <begin position="79"/>
        <end position="122"/>
    </location>
</feature>
<evidence type="ECO:0000256" key="1">
    <source>
        <dbReference type="SAM" id="MobiDB-lite"/>
    </source>
</evidence>
<dbReference type="EMBL" id="SWLE01000005">
    <property type="protein sequence ID" value="TNM99568.1"/>
    <property type="molecule type" value="Genomic_DNA"/>
</dbReference>